<name>A0A2P4XK75_9STRA</name>
<dbReference type="InterPro" id="IPR021109">
    <property type="entry name" value="Peptidase_aspartic_dom_sf"/>
</dbReference>
<comment type="caution">
    <text evidence="2">The sequence shown here is derived from an EMBL/GenBank/DDBJ whole genome shotgun (WGS) entry which is preliminary data.</text>
</comment>
<protein>
    <recommendedName>
        <fullName evidence="4">Pol protein</fullName>
    </recommendedName>
</protein>
<feature type="compositionally biased region" description="Polar residues" evidence="1">
    <location>
        <begin position="60"/>
        <end position="76"/>
    </location>
</feature>
<feature type="region of interest" description="Disordered" evidence="1">
    <location>
        <begin position="232"/>
        <end position="269"/>
    </location>
</feature>
<dbReference type="Proteomes" id="UP000237271">
    <property type="component" value="Unassembled WGS sequence"/>
</dbReference>
<dbReference type="SUPFAM" id="SSF56672">
    <property type="entry name" value="DNA/RNA polymerases"/>
    <property type="match status" value="1"/>
</dbReference>
<dbReference type="AlphaFoldDB" id="A0A2P4XK75"/>
<reference evidence="2 3" key="1">
    <citation type="journal article" date="2017" name="Genome Biol. Evol.">
        <title>Phytophthora megakarya and P. palmivora, closely related causal agents of cacao black pod rot, underwent increases in genome sizes and gene numbers by different mechanisms.</title>
        <authorList>
            <person name="Ali S.S."/>
            <person name="Shao J."/>
            <person name="Lary D.J."/>
            <person name="Kronmiller B."/>
            <person name="Shen D."/>
            <person name="Strem M.D."/>
            <person name="Amoako-Attah I."/>
            <person name="Akrofi A.Y."/>
            <person name="Begoude B.A."/>
            <person name="Ten Hoopen G.M."/>
            <person name="Coulibaly K."/>
            <person name="Kebe B.I."/>
            <person name="Melnick R.L."/>
            <person name="Guiltinan M.J."/>
            <person name="Tyler B.M."/>
            <person name="Meinhardt L.W."/>
            <person name="Bailey B.A."/>
        </authorList>
    </citation>
    <scope>NUCLEOTIDE SEQUENCE [LARGE SCALE GENOMIC DNA]</scope>
    <source>
        <strain evidence="3">sbr112.9</strain>
    </source>
</reference>
<dbReference type="Gene3D" id="3.10.10.10">
    <property type="entry name" value="HIV Type 1 Reverse Transcriptase, subunit A, domain 1"/>
    <property type="match status" value="1"/>
</dbReference>
<evidence type="ECO:0008006" key="4">
    <source>
        <dbReference type="Google" id="ProtNLM"/>
    </source>
</evidence>
<dbReference type="PANTHER" id="PTHR15503">
    <property type="entry name" value="LDOC1 RELATED"/>
    <property type="match status" value="1"/>
</dbReference>
<feature type="region of interest" description="Disordered" evidence="1">
    <location>
        <begin position="371"/>
        <end position="403"/>
    </location>
</feature>
<proteinExistence type="predicted"/>
<dbReference type="Gene3D" id="2.40.70.10">
    <property type="entry name" value="Acid Proteases"/>
    <property type="match status" value="1"/>
</dbReference>
<gene>
    <name evidence="2" type="ORF">PHPALM_18260</name>
</gene>
<dbReference type="InterPro" id="IPR032567">
    <property type="entry name" value="RTL1-rel"/>
</dbReference>
<sequence length="403" mass="46216">MRIAIQRKQPMTLTAAVQEGFLEWELQDNPPQIKRSNNQMENFSSKSKAGKQKRGPGKTIQHSNSDRNNTITAASSQKLPCSHWKRGFHSKDDCWIKHPEKKPHGLPRKQNLHNKVYALLETLGLGDEDSGATMDGVSPKFCSANGLMKNVVNHQESMEITLAGKQTMTVPTLTVSLTVYMDHFPPYTNDCLVIDVPEDQDVLLGMPWLKAMNPDIDWVNERVRFRENQKGKILDNAAGNNKERKQKKKVMTPHIPKRPVRRSTSPRKKTSANEYFTKVYYSTVSGTTKYITSKQFRRMLESPKNIEYIFVIRPRTEKKLPPGLPPREHGEHIMGVNTNEAIFRRQWRQSPVQEKVIMDWVRELRSAGLIRHSTSPHGAPTLLRKTSRLENRSRLSGDELTYN</sequence>
<organism evidence="2 3">
    <name type="scientific">Phytophthora palmivora</name>
    <dbReference type="NCBI Taxonomy" id="4796"/>
    <lineage>
        <taxon>Eukaryota</taxon>
        <taxon>Sar</taxon>
        <taxon>Stramenopiles</taxon>
        <taxon>Oomycota</taxon>
        <taxon>Peronosporomycetes</taxon>
        <taxon>Peronosporales</taxon>
        <taxon>Peronosporaceae</taxon>
        <taxon>Phytophthora</taxon>
    </lineage>
</organism>
<evidence type="ECO:0000256" key="1">
    <source>
        <dbReference type="SAM" id="MobiDB-lite"/>
    </source>
</evidence>
<evidence type="ECO:0000313" key="3">
    <source>
        <dbReference type="Proteomes" id="UP000237271"/>
    </source>
</evidence>
<feature type="compositionally biased region" description="Basic and acidic residues" evidence="1">
    <location>
        <begin position="387"/>
        <end position="397"/>
    </location>
</feature>
<dbReference type="PANTHER" id="PTHR15503:SF22">
    <property type="entry name" value="TRANSPOSON TY3-I GAG POLYPROTEIN"/>
    <property type="match status" value="1"/>
</dbReference>
<accession>A0A2P4XK75</accession>
<dbReference type="CDD" id="cd00303">
    <property type="entry name" value="retropepsin_like"/>
    <property type="match status" value="1"/>
</dbReference>
<evidence type="ECO:0000313" key="2">
    <source>
        <dbReference type="EMBL" id="POM65953.1"/>
    </source>
</evidence>
<dbReference type="EMBL" id="NCKW01009816">
    <property type="protein sequence ID" value="POM65953.1"/>
    <property type="molecule type" value="Genomic_DNA"/>
</dbReference>
<dbReference type="InterPro" id="IPR043502">
    <property type="entry name" value="DNA/RNA_pol_sf"/>
</dbReference>
<feature type="region of interest" description="Disordered" evidence="1">
    <location>
        <begin position="31"/>
        <end position="76"/>
    </location>
</feature>
<feature type="compositionally biased region" description="Polar residues" evidence="1">
    <location>
        <begin position="34"/>
        <end position="47"/>
    </location>
</feature>
<keyword evidence="3" id="KW-1185">Reference proteome</keyword>
<feature type="compositionally biased region" description="Basic residues" evidence="1">
    <location>
        <begin position="244"/>
        <end position="269"/>
    </location>
</feature>
<dbReference type="Pfam" id="PF08284">
    <property type="entry name" value="RVP_2"/>
    <property type="match status" value="1"/>
</dbReference>